<evidence type="ECO:0000313" key="1">
    <source>
        <dbReference type="EMBL" id="KAH0748480.1"/>
    </source>
</evidence>
<keyword evidence="2" id="KW-1185">Reference proteome</keyword>
<dbReference type="PANTHER" id="PTHR33710">
    <property type="entry name" value="BNAC02G09200D PROTEIN"/>
    <property type="match status" value="1"/>
</dbReference>
<reference evidence="1 2" key="1">
    <citation type="journal article" date="2021" name="bioRxiv">
        <title>Chromosome-scale and haplotype-resolved genome assembly of a tetraploid potato cultivar.</title>
        <authorList>
            <person name="Sun H."/>
            <person name="Jiao W.-B."/>
            <person name="Krause K."/>
            <person name="Campoy J.A."/>
            <person name="Goel M."/>
            <person name="Folz-Donahue K."/>
            <person name="Kukat C."/>
            <person name="Huettel B."/>
            <person name="Schneeberger K."/>
        </authorList>
    </citation>
    <scope>NUCLEOTIDE SEQUENCE [LARGE SCALE GENOMIC DNA]</scope>
    <source>
        <strain evidence="1">SolTubOtavaFocal</strain>
        <tissue evidence="1">Leaves</tissue>
    </source>
</reference>
<comment type="caution">
    <text evidence="1">The sequence shown here is derived from an EMBL/GenBank/DDBJ whole genome shotgun (WGS) entry which is preliminary data.</text>
</comment>
<dbReference type="Gene3D" id="3.60.10.10">
    <property type="entry name" value="Endonuclease/exonuclease/phosphatase"/>
    <property type="match status" value="1"/>
</dbReference>
<dbReference type="EMBL" id="JAIVGD010000019">
    <property type="protein sequence ID" value="KAH0748480.1"/>
    <property type="molecule type" value="Genomic_DNA"/>
</dbReference>
<dbReference type="InterPro" id="IPR036691">
    <property type="entry name" value="Endo/exonu/phosph_ase_sf"/>
</dbReference>
<sequence length="342" mass="39557">MDKDKLEDENMNIVAYANLQNRTKEVNVRPNGEYQSIVKWTKEETSATSQGDIFPRPLQIECVDGTHISEQEELLALANCEQANKAHGNQQRALSTPADTSSYEKLQLWNAIYSINQSIVYPWLVGGDFNVILSPEEKIGGLPVYPSEVEDFAFCTNSCELVDIRLNGSPFTWWNGRADDECIFKRLDKIFVNNLFLGEIGNVKLDILARSGSDHAPMLLTCGGQVPHLYKPFRFLKFWTEKEEFKEVVQQNWVADGTSDVFVNLKLKMKRTRQALRKWSRECYGDIFQQLIIREDIVRVKEQLFEQTPSTVNREVLSRAQAEYNKYLHFEEEFWRHVTTQA</sequence>
<protein>
    <submittedName>
        <fullName evidence="1">Uncharacterized protein</fullName>
    </submittedName>
</protein>
<organism evidence="1 2">
    <name type="scientific">Solanum tuberosum</name>
    <name type="common">Potato</name>
    <dbReference type="NCBI Taxonomy" id="4113"/>
    <lineage>
        <taxon>Eukaryota</taxon>
        <taxon>Viridiplantae</taxon>
        <taxon>Streptophyta</taxon>
        <taxon>Embryophyta</taxon>
        <taxon>Tracheophyta</taxon>
        <taxon>Spermatophyta</taxon>
        <taxon>Magnoliopsida</taxon>
        <taxon>eudicotyledons</taxon>
        <taxon>Gunneridae</taxon>
        <taxon>Pentapetalae</taxon>
        <taxon>asterids</taxon>
        <taxon>lamiids</taxon>
        <taxon>Solanales</taxon>
        <taxon>Solanaceae</taxon>
        <taxon>Solanoideae</taxon>
        <taxon>Solaneae</taxon>
        <taxon>Solanum</taxon>
    </lineage>
</organism>
<proteinExistence type="predicted"/>
<dbReference type="Proteomes" id="UP000826656">
    <property type="component" value="Unassembled WGS sequence"/>
</dbReference>
<evidence type="ECO:0000313" key="2">
    <source>
        <dbReference type="Proteomes" id="UP000826656"/>
    </source>
</evidence>
<gene>
    <name evidence="1" type="ORF">KY290_027712</name>
</gene>
<name>A0ABQ7UJ37_SOLTU</name>
<dbReference type="SUPFAM" id="SSF56219">
    <property type="entry name" value="DNase I-like"/>
    <property type="match status" value="1"/>
</dbReference>
<dbReference type="PANTHER" id="PTHR33710:SF79">
    <property type="entry name" value="OS06G0205337 PROTEIN"/>
    <property type="match status" value="1"/>
</dbReference>
<accession>A0ABQ7UJ37</accession>